<dbReference type="Proteomes" id="UP000092460">
    <property type="component" value="Unassembled WGS sequence"/>
</dbReference>
<dbReference type="EnsemblMetazoa" id="GPPI044125-RA">
    <property type="protein sequence ID" value="GPPI044125-PA"/>
    <property type="gene ID" value="GPPI044125"/>
</dbReference>
<dbReference type="EMBL" id="JXJN01022582">
    <property type="status" value="NOT_ANNOTATED_CDS"/>
    <property type="molecule type" value="Genomic_DNA"/>
</dbReference>
<keyword evidence="3" id="KW-1185">Reference proteome</keyword>
<dbReference type="AlphaFoldDB" id="A0A1B0BYB1"/>
<reference evidence="3" key="1">
    <citation type="submission" date="2015-01" db="EMBL/GenBank/DDBJ databases">
        <authorList>
            <person name="Aksoy S."/>
            <person name="Warren W."/>
            <person name="Wilson R.K."/>
        </authorList>
    </citation>
    <scope>NUCLEOTIDE SEQUENCE [LARGE SCALE GENOMIC DNA]</scope>
    <source>
        <strain evidence="3">IAEA</strain>
    </source>
</reference>
<protein>
    <submittedName>
        <fullName evidence="2">Uncharacterized protein</fullName>
    </submittedName>
</protein>
<proteinExistence type="predicted"/>
<keyword evidence="1" id="KW-0812">Transmembrane</keyword>
<organism evidence="2 3">
    <name type="scientific">Glossina palpalis gambiensis</name>
    <dbReference type="NCBI Taxonomy" id="67801"/>
    <lineage>
        <taxon>Eukaryota</taxon>
        <taxon>Metazoa</taxon>
        <taxon>Ecdysozoa</taxon>
        <taxon>Arthropoda</taxon>
        <taxon>Hexapoda</taxon>
        <taxon>Insecta</taxon>
        <taxon>Pterygota</taxon>
        <taxon>Neoptera</taxon>
        <taxon>Endopterygota</taxon>
        <taxon>Diptera</taxon>
        <taxon>Brachycera</taxon>
        <taxon>Muscomorpha</taxon>
        <taxon>Hippoboscoidea</taxon>
        <taxon>Glossinidae</taxon>
        <taxon>Glossina</taxon>
    </lineage>
</organism>
<evidence type="ECO:0000256" key="1">
    <source>
        <dbReference type="SAM" id="Phobius"/>
    </source>
</evidence>
<dbReference type="STRING" id="67801.A0A1B0BYB1"/>
<dbReference type="EMBL" id="JXJN01022581">
    <property type="status" value="NOT_ANNOTATED_CDS"/>
    <property type="molecule type" value="Genomic_DNA"/>
</dbReference>
<keyword evidence="1" id="KW-0472">Membrane</keyword>
<feature type="transmembrane region" description="Helical" evidence="1">
    <location>
        <begin position="153"/>
        <end position="173"/>
    </location>
</feature>
<accession>A0A1B0BYB1</accession>
<evidence type="ECO:0000313" key="3">
    <source>
        <dbReference type="Proteomes" id="UP000092460"/>
    </source>
</evidence>
<evidence type="ECO:0000313" key="2">
    <source>
        <dbReference type="EnsemblMetazoa" id="GPPI044125-PA"/>
    </source>
</evidence>
<sequence>MSDQAQPKNFAALKTQHTERNILATAIVYIISKYNQRFPCRVLLDGGSQINMISERKVHMTGLERHYAPIQCSNKTVGTSNFKFELESRAWDVDTKGRGFVSEVERRCQILESNLSSVSLVLVLVELESRAWDVDTKGRGFVSEICLFDKIYYYYYCLLLCHVKKSFLVLLLYHLKGKRYWLKYHNLKYYARFLISKQLATPTDMLKNMFPNLKEELNISNYENRFQTLLYLVEMNCLVNLRKYDSQRAHFTREGRYLALTIENLSVRRPSLVIGDMVKAENPWADARI</sequence>
<dbReference type="VEuPathDB" id="VectorBase:GPPI044125"/>
<reference evidence="2" key="2">
    <citation type="submission" date="2020-05" db="UniProtKB">
        <authorList>
            <consortium name="EnsemblMetazoa"/>
        </authorList>
    </citation>
    <scope>IDENTIFICATION</scope>
    <source>
        <strain evidence="2">IAEA</strain>
    </source>
</reference>
<name>A0A1B0BYB1_9MUSC</name>
<keyword evidence="1" id="KW-1133">Transmembrane helix</keyword>